<feature type="signal peptide" evidence="2">
    <location>
        <begin position="1"/>
        <end position="29"/>
    </location>
</feature>
<proteinExistence type="predicted"/>
<keyword evidence="4" id="KW-1185">Reference proteome</keyword>
<evidence type="ECO:0000256" key="2">
    <source>
        <dbReference type="SAM" id="SignalP"/>
    </source>
</evidence>
<feature type="region of interest" description="Disordered" evidence="1">
    <location>
        <begin position="538"/>
        <end position="596"/>
    </location>
</feature>
<evidence type="ECO:0008006" key="5">
    <source>
        <dbReference type="Google" id="ProtNLM"/>
    </source>
</evidence>
<name>A0A7J6K800_TOXGO</name>
<gene>
    <name evidence="3" type="ORF">TGRH88_029050</name>
</gene>
<keyword evidence="2" id="KW-0732">Signal</keyword>
<organism evidence="3 4">
    <name type="scientific">Toxoplasma gondii</name>
    <dbReference type="NCBI Taxonomy" id="5811"/>
    <lineage>
        <taxon>Eukaryota</taxon>
        <taxon>Sar</taxon>
        <taxon>Alveolata</taxon>
        <taxon>Apicomplexa</taxon>
        <taxon>Conoidasida</taxon>
        <taxon>Coccidia</taxon>
        <taxon>Eucoccidiorida</taxon>
        <taxon>Eimeriorina</taxon>
        <taxon>Sarcocystidae</taxon>
        <taxon>Toxoplasma</taxon>
    </lineage>
</organism>
<feature type="region of interest" description="Disordered" evidence="1">
    <location>
        <begin position="75"/>
        <end position="110"/>
    </location>
</feature>
<dbReference type="AlphaFoldDB" id="A0A7J6K800"/>
<evidence type="ECO:0000313" key="4">
    <source>
        <dbReference type="Proteomes" id="UP000557509"/>
    </source>
</evidence>
<evidence type="ECO:0000313" key="3">
    <source>
        <dbReference type="EMBL" id="KAF4643238.1"/>
    </source>
</evidence>
<protein>
    <recommendedName>
        <fullName evidence="5">Transmembrane protein</fullName>
    </recommendedName>
</protein>
<dbReference type="EMBL" id="JAAUHK010000192">
    <property type="protein sequence ID" value="KAF4643238.1"/>
    <property type="molecule type" value="Genomic_DNA"/>
</dbReference>
<reference evidence="3 4" key="1">
    <citation type="submission" date="2020-03" db="EMBL/GenBank/DDBJ databases">
        <title>Genome sequence of Toxoplasma gondii RH-88 strain.</title>
        <authorList>
            <person name="Lorenzi H.A."/>
            <person name="Venepally P."/>
            <person name="Rozenberg A."/>
            <person name="Sibley D."/>
        </authorList>
    </citation>
    <scope>NUCLEOTIDE SEQUENCE [LARGE SCALE GENOMIC DNA]</scope>
    <source>
        <strain evidence="3 4">RH-88</strain>
    </source>
</reference>
<evidence type="ECO:0000256" key="1">
    <source>
        <dbReference type="SAM" id="MobiDB-lite"/>
    </source>
</evidence>
<comment type="caution">
    <text evidence="3">The sequence shown here is derived from an EMBL/GenBank/DDBJ whole genome shotgun (WGS) entry which is preliminary data.</text>
</comment>
<dbReference type="Proteomes" id="UP000557509">
    <property type="component" value="Unassembled WGS sequence"/>
</dbReference>
<sequence length="663" mass="72357">MMAGFVYFPRLPHLLFLGSLFVLESLGHAAVLATQREAQQELQGLTNGYTTEREIATHQTLLDVDLSPSFAENGRAENGELGIDNGGFAEETREQGGGNPLSRLSRSQTASAGDSAAQLGEAILAALGSGEFDRDLLSCVRIAKDVQFHMTAACRTVKATGIRLHVCKDRRQYLAEVLMEHRQKYSESPEYFRNLVLPVSHPAFVLGKESPVAELDIEKFSTWIKNAVKKSPITPGAYSILDDAMNRSCVATELTHRLKDCPLKAVKKKPWRLGQLAAALQPPLADPLDLRLMMSLFDLSECQKHWERRAVVLVNVPGREQPVEVPRKLATHLLMSLLISRAYSANASPDLLCRRDQDLASGHDVSCRRLKNVIKMRKIVQSMFDSVYADNLQAAQATAEEFDGEWSTAIADNVLIQRLNDSVLGNAFADAYAILQDKIGGRGARMFRFLLRLKLTKFLSWYIQRLITKLPTASRSEDAAAALSPGGPFPVEVLDTTATADAAHLACGGFENWVQDFGKELTALVLKRLAPSRRRGTAFLERESSVETEPAAEAAEAEGSDSETAVGSPAATPSSFLGVREGQSEPSGAEPPESTRIPITNFLGSGIIGADKVIFSSRIRRSIADLVTVLVSTTLAADATLHLWFPATLNSQPYTTGEKPSDQ</sequence>
<accession>A0A7J6K800</accession>
<feature type="chain" id="PRO_5029845634" description="Transmembrane protein" evidence="2">
    <location>
        <begin position="30"/>
        <end position="663"/>
    </location>
</feature>
<dbReference type="VEuPathDB" id="ToxoDB:TGME49_500039"/>